<evidence type="ECO:0000259" key="1">
    <source>
        <dbReference type="Pfam" id="PF00881"/>
    </source>
</evidence>
<comment type="caution">
    <text evidence="2">The sequence shown here is derived from an EMBL/GenBank/DDBJ whole genome shotgun (WGS) entry which is preliminary data.</text>
</comment>
<evidence type="ECO:0000313" key="2">
    <source>
        <dbReference type="EMBL" id="MDI2091789.1"/>
    </source>
</evidence>
<dbReference type="EMBL" id="JASBAO010000001">
    <property type="protein sequence ID" value="MDI2091789.1"/>
    <property type="molecule type" value="Genomic_DNA"/>
</dbReference>
<dbReference type="InterPro" id="IPR029479">
    <property type="entry name" value="Nitroreductase"/>
</dbReference>
<dbReference type="Proteomes" id="UP001431634">
    <property type="component" value="Unassembled WGS sequence"/>
</dbReference>
<dbReference type="SUPFAM" id="SSF55469">
    <property type="entry name" value="FMN-dependent nitroreductase-like"/>
    <property type="match status" value="1"/>
</dbReference>
<accession>A0ABT6Q3T3</accession>
<name>A0ABT6Q3T3_9PROT</name>
<keyword evidence="2" id="KW-0560">Oxidoreductase</keyword>
<dbReference type="InterPro" id="IPR050627">
    <property type="entry name" value="Nitroreductase/BluB"/>
</dbReference>
<keyword evidence="3" id="KW-1185">Reference proteome</keyword>
<protein>
    <submittedName>
        <fullName evidence="2">5,6-dimethylbenzimidazole synthase</fullName>
        <ecNumber evidence="2">1.13.11.79</ecNumber>
    </submittedName>
</protein>
<dbReference type="PANTHER" id="PTHR23026:SF123">
    <property type="entry name" value="NAD(P)H NITROREDUCTASE RV3131-RELATED"/>
    <property type="match status" value="1"/>
</dbReference>
<gene>
    <name evidence="2" type="primary">bluB</name>
    <name evidence="2" type="ORF">QJV27_10480</name>
</gene>
<organism evidence="2 3">
    <name type="scientific">Commensalibacter oyaizuii</name>
    <dbReference type="NCBI Taxonomy" id="3043873"/>
    <lineage>
        <taxon>Bacteria</taxon>
        <taxon>Pseudomonadati</taxon>
        <taxon>Pseudomonadota</taxon>
        <taxon>Alphaproteobacteria</taxon>
        <taxon>Acetobacterales</taxon>
        <taxon>Acetobacteraceae</taxon>
    </lineage>
</organism>
<dbReference type="CDD" id="cd02145">
    <property type="entry name" value="BluB"/>
    <property type="match status" value="1"/>
</dbReference>
<dbReference type="EC" id="1.13.11.79" evidence="2"/>
<sequence>MMHEPQFSHDFIRTLETLFSWRRDVRHFKKDPIPDVILNHLLSIACMAPSVGLSEPWRFIQVKTPKIKTEIYDLFKTTNKEAAQNYTSEQQILYNNLKLSGLDDAPHHIAVFSEENPTQGMGLGRQTMPQTTAYSTVMAIFSFWLAARAYGIGVGWVSILPPQHVKEILKTPDHWNFIAYLCVGYPQFTQDTPELENKGWEQRNPKRKEWIIR</sequence>
<feature type="domain" description="Nitroreductase" evidence="1">
    <location>
        <begin position="21"/>
        <end position="185"/>
    </location>
</feature>
<dbReference type="InterPro" id="IPR000415">
    <property type="entry name" value="Nitroreductase-like"/>
</dbReference>
<dbReference type="GO" id="GO:0102919">
    <property type="term" value="F:5,6-dimethylbenzimidazole synthase activity"/>
    <property type="evidence" value="ECO:0007669"/>
    <property type="project" value="UniProtKB-EC"/>
</dbReference>
<evidence type="ECO:0000313" key="3">
    <source>
        <dbReference type="Proteomes" id="UP001431634"/>
    </source>
</evidence>
<reference evidence="2" key="1">
    <citation type="submission" date="2023-05" db="EMBL/GenBank/DDBJ databases">
        <title>Whole genome sequence of Commensalibacter sp.</title>
        <authorList>
            <person name="Charoenyingcharoen P."/>
            <person name="Yukphan P."/>
        </authorList>
    </citation>
    <scope>NUCLEOTIDE SEQUENCE</scope>
    <source>
        <strain evidence="2">TBRC 16381</strain>
    </source>
</reference>
<dbReference type="Gene3D" id="3.40.109.10">
    <property type="entry name" value="NADH Oxidase"/>
    <property type="match status" value="1"/>
</dbReference>
<dbReference type="NCBIfam" id="TIGR02476">
    <property type="entry name" value="BluB"/>
    <property type="match status" value="1"/>
</dbReference>
<proteinExistence type="predicted"/>
<dbReference type="InterPro" id="IPR012825">
    <property type="entry name" value="BluB"/>
</dbReference>
<dbReference type="PANTHER" id="PTHR23026">
    <property type="entry name" value="NADPH NITROREDUCTASE"/>
    <property type="match status" value="1"/>
</dbReference>
<dbReference type="Pfam" id="PF00881">
    <property type="entry name" value="Nitroreductase"/>
    <property type="match status" value="1"/>
</dbReference>